<feature type="region of interest" description="Disordered" evidence="1">
    <location>
        <begin position="1"/>
        <end position="22"/>
    </location>
</feature>
<reference evidence="2 3" key="1">
    <citation type="journal article" date="2014" name="Genome Biol. Evol.">
        <title>The genome of the myxosporean Thelohanellus kitauei shows adaptations to nutrient acquisition within its fish host.</title>
        <authorList>
            <person name="Yang Y."/>
            <person name="Xiong J."/>
            <person name="Zhou Z."/>
            <person name="Huo F."/>
            <person name="Miao W."/>
            <person name="Ran C."/>
            <person name="Liu Y."/>
            <person name="Zhang J."/>
            <person name="Feng J."/>
            <person name="Wang M."/>
            <person name="Wang M."/>
            <person name="Wang L."/>
            <person name="Yao B."/>
        </authorList>
    </citation>
    <scope>NUCLEOTIDE SEQUENCE [LARGE SCALE GENOMIC DNA]</scope>
    <source>
        <strain evidence="2">Wuqing</strain>
    </source>
</reference>
<gene>
    <name evidence="2" type="ORF">RF11_08739</name>
</gene>
<dbReference type="InterPro" id="IPR009072">
    <property type="entry name" value="Histone-fold"/>
</dbReference>
<evidence type="ECO:0000313" key="2">
    <source>
        <dbReference type="EMBL" id="KII66078.1"/>
    </source>
</evidence>
<dbReference type="EMBL" id="JWZT01003614">
    <property type="protein sequence ID" value="KII66078.1"/>
    <property type="molecule type" value="Genomic_DNA"/>
</dbReference>
<sequence length="107" mass="12441">MFQQLPSFQQPETKSKDLSMPAWNSCNKSYTKVPKEHRLVSEIAHEYGIEIRFQPMPITAIHVNLFLIKDEVGEYTLRLFEATNMCLLHAKTVIDTIVDIYLAMRLL</sequence>
<dbReference type="AlphaFoldDB" id="A0A0C2JAC8"/>
<evidence type="ECO:0000313" key="3">
    <source>
        <dbReference type="Proteomes" id="UP000031668"/>
    </source>
</evidence>
<dbReference type="GO" id="GO:0046982">
    <property type="term" value="F:protein heterodimerization activity"/>
    <property type="evidence" value="ECO:0007669"/>
    <property type="project" value="InterPro"/>
</dbReference>
<evidence type="ECO:0000256" key="1">
    <source>
        <dbReference type="SAM" id="MobiDB-lite"/>
    </source>
</evidence>
<keyword evidence="3" id="KW-1185">Reference proteome</keyword>
<proteinExistence type="predicted"/>
<accession>A0A0C2JAC8</accession>
<protein>
    <submittedName>
        <fullName evidence="2">Histone H3</fullName>
    </submittedName>
</protein>
<comment type="caution">
    <text evidence="2">The sequence shown here is derived from an EMBL/GenBank/DDBJ whole genome shotgun (WGS) entry which is preliminary data.</text>
</comment>
<feature type="compositionally biased region" description="Polar residues" evidence="1">
    <location>
        <begin position="1"/>
        <end position="12"/>
    </location>
</feature>
<organism evidence="2 3">
    <name type="scientific">Thelohanellus kitauei</name>
    <name type="common">Myxosporean</name>
    <dbReference type="NCBI Taxonomy" id="669202"/>
    <lineage>
        <taxon>Eukaryota</taxon>
        <taxon>Metazoa</taxon>
        <taxon>Cnidaria</taxon>
        <taxon>Myxozoa</taxon>
        <taxon>Myxosporea</taxon>
        <taxon>Bivalvulida</taxon>
        <taxon>Platysporina</taxon>
        <taxon>Myxobolidae</taxon>
        <taxon>Thelohanellus</taxon>
    </lineage>
</organism>
<dbReference type="Gene3D" id="1.10.20.10">
    <property type="entry name" value="Histone, subunit A"/>
    <property type="match status" value="1"/>
</dbReference>
<dbReference type="Proteomes" id="UP000031668">
    <property type="component" value="Unassembled WGS sequence"/>
</dbReference>
<name>A0A0C2JAC8_THEKT</name>